<dbReference type="RefSeq" id="WP_126726421.1">
    <property type="nucleotide sequence ID" value="NZ_RYZH01000030.1"/>
</dbReference>
<dbReference type="SUPFAM" id="SSF48371">
    <property type="entry name" value="ARM repeat"/>
    <property type="match status" value="1"/>
</dbReference>
<accession>A0A432MHI6</accession>
<dbReference type="InterPro" id="IPR011989">
    <property type="entry name" value="ARM-like"/>
</dbReference>
<keyword evidence="2" id="KW-1185">Reference proteome</keyword>
<dbReference type="PROSITE" id="PS51257">
    <property type="entry name" value="PROKAR_LIPOPROTEIN"/>
    <property type="match status" value="1"/>
</dbReference>
<gene>
    <name evidence="1" type="ORF">TsocGM_15780</name>
</gene>
<evidence type="ECO:0000313" key="2">
    <source>
        <dbReference type="Proteomes" id="UP000280296"/>
    </source>
</evidence>
<sequence length="130" mass="14200">MELGRARSVIVLASALAAGCKSGVRDFAALDDPAAFVRARAAGLDDEVPDAQAIPELIEHLEDPDAVVRLSAHESLRRRTGQDFGYLPYVSAEDRAAAVGRWRAWWEAQTISPSGQWLRPQVPPQTRPRG</sequence>
<dbReference type="Gene3D" id="1.25.10.10">
    <property type="entry name" value="Leucine-rich Repeat Variant"/>
    <property type="match status" value="1"/>
</dbReference>
<dbReference type="Proteomes" id="UP000280296">
    <property type="component" value="Unassembled WGS sequence"/>
</dbReference>
<comment type="caution">
    <text evidence="1">The sequence shown here is derived from an EMBL/GenBank/DDBJ whole genome shotgun (WGS) entry which is preliminary data.</text>
</comment>
<dbReference type="OrthoDB" id="285401at2"/>
<organism evidence="1 2">
    <name type="scientific">Tautonia sociabilis</name>
    <dbReference type="NCBI Taxonomy" id="2080755"/>
    <lineage>
        <taxon>Bacteria</taxon>
        <taxon>Pseudomonadati</taxon>
        <taxon>Planctomycetota</taxon>
        <taxon>Planctomycetia</taxon>
        <taxon>Isosphaerales</taxon>
        <taxon>Isosphaeraceae</taxon>
        <taxon>Tautonia</taxon>
    </lineage>
</organism>
<proteinExistence type="predicted"/>
<protein>
    <recommendedName>
        <fullName evidence="3">HEAT repeat domain-containing protein</fullName>
    </recommendedName>
</protein>
<dbReference type="EMBL" id="RYZH01000030">
    <property type="protein sequence ID" value="RUL86759.1"/>
    <property type="molecule type" value="Genomic_DNA"/>
</dbReference>
<name>A0A432MHI6_9BACT</name>
<dbReference type="AlphaFoldDB" id="A0A432MHI6"/>
<evidence type="ECO:0000313" key="1">
    <source>
        <dbReference type="EMBL" id="RUL86759.1"/>
    </source>
</evidence>
<reference evidence="1 2" key="2">
    <citation type="submission" date="2019-01" db="EMBL/GenBank/DDBJ databases">
        <title>Tautonia sociabilis, a novel thermotolerant planctomycete of Isosphaeraceae family, isolated from a 4000 m deep subterranean habitat.</title>
        <authorList>
            <person name="Kovaleva O.L."/>
            <person name="Elcheninov A.G."/>
            <person name="Van Heerden E."/>
            <person name="Toshchakov S.V."/>
            <person name="Novikov A."/>
            <person name="Bonch-Osmolovskaya E.A."/>
            <person name="Kublanov I.V."/>
        </authorList>
    </citation>
    <scope>NUCLEOTIDE SEQUENCE [LARGE SCALE GENOMIC DNA]</scope>
    <source>
        <strain evidence="1 2">GM2012</strain>
    </source>
</reference>
<reference evidence="1 2" key="1">
    <citation type="submission" date="2018-12" db="EMBL/GenBank/DDBJ databases">
        <authorList>
            <person name="Toschakov S.V."/>
        </authorList>
    </citation>
    <scope>NUCLEOTIDE SEQUENCE [LARGE SCALE GENOMIC DNA]</scope>
    <source>
        <strain evidence="1 2">GM2012</strain>
    </source>
</reference>
<dbReference type="InterPro" id="IPR016024">
    <property type="entry name" value="ARM-type_fold"/>
</dbReference>
<evidence type="ECO:0008006" key="3">
    <source>
        <dbReference type="Google" id="ProtNLM"/>
    </source>
</evidence>